<dbReference type="Pfam" id="PF06722">
    <property type="entry name" value="EryCIII-like_C"/>
    <property type="match status" value="1"/>
</dbReference>
<comment type="similarity">
    <text evidence="1">Belongs to the UDP-glycosyltransferase family.</text>
</comment>
<dbReference type="FunFam" id="3.40.50.2000:FF:000072">
    <property type="entry name" value="Glycosyl transferase"/>
    <property type="match status" value="1"/>
</dbReference>
<keyword evidence="2 4" id="KW-0808">Transferase</keyword>
<evidence type="ECO:0000256" key="2">
    <source>
        <dbReference type="ARBA" id="ARBA00022679"/>
    </source>
</evidence>
<dbReference type="PANTHER" id="PTHR48050">
    <property type="entry name" value="STEROL 3-BETA-GLUCOSYLTRANSFERASE"/>
    <property type="match status" value="1"/>
</dbReference>
<dbReference type="InterPro" id="IPR002213">
    <property type="entry name" value="UDP_glucos_trans"/>
</dbReference>
<dbReference type="CDD" id="cd03784">
    <property type="entry name" value="GT1_Gtf-like"/>
    <property type="match status" value="1"/>
</dbReference>
<dbReference type="Proteomes" id="UP000294257">
    <property type="component" value="Unassembled WGS sequence"/>
</dbReference>
<dbReference type="NCBIfam" id="TIGR01426">
    <property type="entry name" value="MGT"/>
    <property type="match status" value="1"/>
</dbReference>
<dbReference type="PANTHER" id="PTHR48050:SF13">
    <property type="entry name" value="STEROL 3-BETA-GLUCOSYLTRANSFERASE UGT80A2"/>
    <property type="match status" value="1"/>
</dbReference>
<dbReference type="Gene3D" id="3.40.50.2000">
    <property type="entry name" value="Glycogen Phosphorylase B"/>
    <property type="match status" value="2"/>
</dbReference>
<dbReference type="InterPro" id="IPR050426">
    <property type="entry name" value="Glycosyltransferase_28"/>
</dbReference>
<dbReference type="GO" id="GO:0008194">
    <property type="term" value="F:UDP-glycosyltransferase activity"/>
    <property type="evidence" value="ECO:0007669"/>
    <property type="project" value="InterPro"/>
</dbReference>
<accession>A0A4Q7KIF8</accession>
<dbReference type="AlphaFoldDB" id="A0A4Q7KIF8"/>
<evidence type="ECO:0000313" key="5">
    <source>
        <dbReference type="Proteomes" id="UP000294257"/>
    </source>
</evidence>
<proteinExistence type="inferred from homology"/>
<dbReference type="EMBL" id="SGWQ01000007">
    <property type="protein sequence ID" value="RZS36328.1"/>
    <property type="molecule type" value="Genomic_DNA"/>
</dbReference>
<feature type="domain" description="Erythromycin biosynthesis protein CIII-like C-terminal" evidence="3">
    <location>
        <begin position="253"/>
        <end position="376"/>
    </location>
</feature>
<dbReference type="GO" id="GO:0017000">
    <property type="term" value="P:antibiotic biosynthetic process"/>
    <property type="evidence" value="ECO:0007669"/>
    <property type="project" value="UniProtKB-ARBA"/>
</dbReference>
<dbReference type="RefSeq" id="WP_242613565.1">
    <property type="nucleotide sequence ID" value="NZ_SGWQ01000007.1"/>
</dbReference>
<dbReference type="SUPFAM" id="SSF53756">
    <property type="entry name" value="UDP-Glycosyltransferase/glycogen phosphorylase"/>
    <property type="match status" value="1"/>
</dbReference>
<dbReference type="InterPro" id="IPR010610">
    <property type="entry name" value="EryCIII-like_C"/>
</dbReference>
<evidence type="ECO:0000256" key="1">
    <source>
        <dbReference type="ARBA" id="ARBA00009995"/>
    </source>
</evidence>
<dbReference type="GO" id="GO:0016758">
    <property type="term" value="F:hexosyltransferase activity"/>
    <property type="evidence" value="ECO:0007669"/>
    <property type="project" value="InterPro"/>
</dbReference>
<dbReference type="InterPro" id="IPR006326">
    <property type="entry name" value="UDPGT_MGT-like"/>
</dbReference>
<name>A0A4Q7KIF8_9PSEU</name>
<sequence length="395" mass="42657">MGSRILFLSIPASGHVFPTISIVDELVKRRNEVHYTAVGQHAETIAETGATVISYDSVDPVSVVTSDDSGRAPLAFLQENIAMLGAIESHFGENPPDLIAYDGVAAQAGRVLAKKWDRPAVQLSPVFASNEHYSFVEKMMEAAGPVDTANPAMAGFGRLLGELLASNGLEVSIPEFMQATENLNIVFVPREFQPMGETFDERFVFVGPCLGERAFLGEWEPPQDDRPLVLVSLGTVNNRDASFFGRCVEAFGDLPWRVVISVGGGIDPATLGPLPDNVEVHRFIPHLKVLEHASAAVIHGGMGTLMETLHFGCPTVVVPPFPDVIPNADRVAELKLGIALRPDDLTPERLRAALLEVVEDRTVLERLAEMRAHTRAAGGAVRAADEIEAYLGRIG</sequence>
<reference evidence="4 5" key="1">
    <citation type="submission" date="2019-02" db="EMBL/GenBank/DDBJ databases">
        <title>Genomic Encyclopedia of Type Strains, Phase IV (KMG-IV): sequencing the most valuable type-strain genomes for metagenomic binning, comparative biology and taxonomic classification.</title>
        <authorList>
            <person name="Goeker M."/>
        </authorList>
    </citation>
    <scope>NUCLEOTIDE SEQUENCE [LARGE SCALE GENOMIC DNA]</scope>
    <source>
        <strain evidence="4 5">DSM 101727</strain>
    </source>
</reference>
<keyword evidence="5" id="KW-1185">Reference proteome</keyword>
<gene>
    <name evidence="4" type="ORF">EV193_1079</name>
</gene>
<evidence type="ECO:0000313" key="4">
    <source>
        <dbReference type="EMBL" id="RZS36328.1"/>
    </source>
</evidence>
<evidence type="ECO:0000259" key="3">
    <source>
        <dbReference type="Pfam" id="PF06722"/>
    </source>
</evidence>
<organism evidence="4 5">
    <name type="scientific">Herbihabitans rhizosphaerae</name>
    <dbReference type="NCBI Taxonomy" id="1872711"/>
    <lineage>
        <taxon>Bacteria</taxon>
        <taxon>Bacillati</taxon>
        <taxon>Actinomycetota</taxon>
        <taxon>Actinomycetes</taxon>
        <taxon>Pseudonocardiales</taxon>
        <taxon>Pseudonocardiaceae</taxon>
        <taxon>Herbihabitans</taxon>
    </lineage>
</organism>
<comment type="caution">
    <text evidence="4">The sequence shown here is derived from an EMBL/GenBank/DDBJ whole genome shotgun (WGS) entry which is preliminary data.</text>
</comment>
<protein>
    <submittedName>
        <fullName evidence="4">dTDP-L-oleandrosyltransferase</fullName>
    </submittedName>
</protein>